<proteinExistence type="predicted"/>
<dbReference type="EMBL" id="WKJO01000002">
    <property type="protein sequence ID" value="MRX23561.1"/>
    <property type="molecule type" value="Genomic_DNA"/>
</dbReference>
<name>A0A6A8GL95_9EURY</name>
<reference evidence="1 2" key="1">
    <citation type="submission" date="2019-11" db="EMBL/GenBank/DDBJ databases">
        <title>Whole genome sequence of Haloferax sp. MBLA0076.</title>
        <authorList>
            <person name="Seo M.-J."/>
            <person name="Cho E.-S."/>
        </authorList>
    </citation>
    <scope>NUCLEOTIDE SEQUENCE [LARGE SCALE GENOMIC DNA]</scope>
    <source>
        <strain evidence="1 2">MBLA0076</strain>
    </source>
</reference>
<sequence length="112" mass="12218">MACLLCENTPVRILTNSVLLKKITHRFDAGSNDSVRSGVGRIVETLIESAVELGIEPDEESTPLYDVLDAEALEALSGSVGCRTDDHLQISFLIWGVHFLVTPQEVIATPLR</sequence>
<comment type="caution">
    <text evidence="1">The sequence shown here is derived from an EMBL/GenBank/DDBJ whole genome shotgun (WGS) entry which is preliminary data.</text>
</comment>
<dbReference type="AlphaFoldDB" id="A0A6A8GL95"/>
<dbReference type="RefSeq" id="WP_151164568.1">
    <property type="nucleotide sequence ID" value="NZ_WKJO01000002.1"/>
</dbReference>
<evidence type="ECO:0000313" key="1">
    <source>
        <dbReference type="EMBL" id="MRX23561.1"/>
    </source>
</evidence>
<evidence type="ECO:0008006" key="3">
    <source>
        <dbReference type="Google" id="ProtNLM"/>
    </source>
</evidence>
<accession>A0A6A8GL95</accession>
<protein>
    <recommendedName>
        <fullName evidence="3">Halobacterial output domain-containing protein</fullName>
    </recommendedName>
</protein>
<keyword evidence="2" id="KW-1185">Reference proteome</keyword>
<dbReference type="Proteomes" id="UP000439022">
    <property type="component" value="Unassembled WGS sequence"/>
</dbReference>
<evidence type="ECO:0000313" key="2">
    <source>
        <dbReference type="Proteomes" id="UP000439022"/>
    </source>
</evidence>
<gene>
    <name evidence="1" type="ORF">GJR96_16575</name>
</gene>
<organism evidence="1 2">
    <name type="scientific">Haloferax litoreum</name>
    <dbReference type="NCBI Taxonomy" id="2666140"/>
    <lineage>
        <taxon>Archaea</taxon>
        <taxon>Methanobacteriati</taxon>
        <taxon>Methanobacteriota</taxon>
        <taxon>Stenosarchaea group</taxon>
        <taxon>Halobacteria</taxon>
        <taxon>Halobacteriales</taxon>
        <taxon>Haloferacaceae</taxon>
        <taxon>Haloferax</taxon>
    </lineage>
</organism>